<keyword evidence="2" id="KW-0812">Transmembrane</keyword>
<dbReference type="EMBL" id="JAGMVJ010000001">
    <property type="protein sequence ID" value="KAH7095560.1"/>
    <property type="molecule type" value="Genomic_DNA"/>
</dbReference>
<evidence type="ECO:0000256" key="1">
    <source>
        <dbReference type="SAM" id="MobiDB-lite"/>
    </source>
</evidence>
<accession>A0A8K0W5T9</accession>
<reference evidence="3" key="1">
    <citation type="journal article" date="2021" name="Nat. Commun.">
        <title>Genetic determinants of endophytism in the Arabidopsis root mycobiome.</title>
        <authorList>
            <person name="Mesny F."/>
            <person name="Miyauchi S."/>
            <person name="Thiergart T."/>
            <person name="Pickel B."/>
            <person name="Atanasova L."/>
            <person name="Karlsson M."/>
            <person name="Huettel B."/>
            <person name="Barry K.W."/>
            <person name="Haridas S."/>
            <person name="Chen C."/>
            <person name="Bauer D."/>
            <person name="Andreopoulos W."/>
            <person name="Pangilinan J."/>
            <person name="LaButti K."/>
            <person name="Riley R."/>
            <person name="Lipzen A."/>
            <person name="Clum A."/>
            <person name="Drula E."/>
            <person name="Henrissat B."/>
            <person name="Kohler A."/>
            <person name="Grigoriev I.V."/>
            <person name="Martin F.M."/>
            <person name="Hacquard S."/>
        </authorList>
    </citation>
    <scope>NUCLEOTIDE SEQUENCE</scope>
    <source>
        <strain evidence="3">MPI-SDFR-AT-0120</strain>
    </source>
</reference>
<sequence length="154" mass="18386">MSSTRSQNKSETSDELQRGFFPPLLEPDTPFDEIPIMFSFRSNLPFPWNIFALLCAFTPFALSLSWGLYKYTNETMYFWSFCSYCIFVTVVTTVRFLRVWPKYFEEKGRYEAQMDQVQARCLGEHDLDPKSVQEWRRNQKKVFQVSHAIQHRRP</sequence>
<keyword evidence="4" id="KW-1185">Reference proteome</keyword>
<organism evidence="3 4">
    <name type="scientific">Paraphoma chrysanthemicola</name>
    <dbReference type="NCBI Taxonomy" id="798071"/>
    <lineage>
        <taxon>Eukaryota</taxon>
        <taxon>Fungi</taxon>
        <taxon>Dikarya</taxon>
        <taxon>Ascomycota</taxon>
        <taxon>Pezizomycotina</taxon>
        <taxon>Dothideomycetes</taxon>
        <taxon>Pleosporomycetidae</taxon>
        <taxon>Pleosporales</taxon>
        <taxon>Pleosporineae</taxon>
        <taxon>Phaeosphaeriaceae</taxon>
        <taxon>Paraphoma</taxon>
    </lineage>
</organism>
<feature type="region of interest" description="Disordered" evidence="1">
    <location>
        <begin position="1"/>
        <end position="22"/>
    </location>
</feature>
<feature type="transmembrane region" description="Helical" evidence="2">
    <location>
        <begin position="75"/>
        <end position="97"/>
    </location>
</feature>
<gene>
    <name evidence="3" type="ORF">FB567DRAFT_512869</name>
</gene>
<dbReference type="AlphaFoldDB" id="A0A8K0W5T9"/>
<evidence type="ECO:0000256" key="2">
    <source>
        <dbReference type="SAM" id="Phobius"/>
    </source>
</evidence>
<dbReference type="OrthoDB" id="3753885at2759"/>
<comment type="caution">
    <text evidence="3">The sequence shown here is derived from an EMBL/GenBank/DDBJ whole genome shotgun (WGS) entry which is preliminary data.</text>
</comment>
<feature type="compositionally biased region" description="Polar residues" evidence="1">
    <location>
        <begin position="1"/>
        <end position="10"/>
    </location>
</feature>
<evidence type="ECO:0000313" key="4">
    <source>
        <dbReference type="Proteomes" id="UP000813461"/>
    </source>
</evidence>
<proteinExistence type="predicted"/>
<keyword evidence="2" id="KW-1133">Transmembrane helix</keyword>
<name>A0A8K0W5T9_9PLEO</name>
<feature type="transmembrane region" description="Helical" evidence="2">
    <location>
        <begin position="46"/>
        <end position="69"/>
    </location>
</feature>
<keyword evidence="2" id="KW-0472">Membrane</keyword>
<dbReference type="Proteomes" id="UP000813461">
    <property type="component" value="Unassembled WGS sequence"/>
</dbReference>
<protein>
    <submittedName>
        <fullName evidence="3">Uncharacterized protein</fullName>
    </submittedName>
</protein>
<evidence type="ECO:0000313" key="3">
    <source>
        <dbReference type="EMBL" id="KAH7095560.1"/>
    </source>
</evidence>